<dbReference type="AlphaFoldDB" id="A0A8J6QSB3"/>
<dbReference type="EMBL" id="JACXAF010000012">
    <property type="protein sequence ID" value="MBD1389809.1"/>
    <property type="molecule type" value="Genomic_DNA"/>
</dbReference>
<organism evidence="2 3">
    <name type="scientific">Neiella litorisoli</name>
    <dbReference type="NCBI Taxonomy" id="2771431"/>
    <lineage>
        <taxon>Bacteria</taxon>
        <taxon>Pseudomonadati</taxon>
        <taxon>Pseudomonadota</taxon>
        <taxon>Gammaproteobacteria</taxon>
        <taxon>Alteromonadales</taxon>
        <taxon>Echinimonadaceae</taxon>
        <taxon>Neiella</taxon>
    </lineage>
</organism>
<keyword evidence="1" id="KW-0732">Signal</keyword>
<dbReference type="RefSeq" id="WP_191144908.1">
    <property type="nucleotide sequence ID" value="NZ_JACXAF010000012.1"/>
</dbReference>
<sequence length="157" mass="16959">MNKKLALTLALLLLLTVALSIPAHLHWSNETADAKDYDLTIGTSSEPIDWQDLLASVAQFQPPVSETAIPTTSVTVADKSVSILDGKLVGIVVDSPASILIFPANSDTIAPIQLGLGEGWLDGWSIQHIETDRVVWHNSTEQRSITQTLFQSSRTDG</sequence>
<evidence type="ECO:0000313" key="3">
    <source>
        <dbReference type="Proteomes" id="UP000638014"/>
    </source>
</evidence>
<evidence type="ECO:0000313" key="2">
    <source>
        <dbReference type="EMBL" id="MBD1389809.1"/>
    </source>
</evidence>
<keyword evidence="3" id="KW-1185">Reference proteome</keyword>
<comment type="caution">
    <text evidence="2">The sequence shown here is derived from an EMBL/GenBank/DDBJ whole genome shotgun (WGS) entry which is preliminary data.</text>
</comment>
<protein>
    <submittedName>
        <fullName evidence="2">Uncharacterized protein</fullName>
    </submittedName>
</protein>
<gene>
    <name evidence="2" type="ORF">IC617_10255</name>
</gene>
<dbReference type="Proteomes" id="UP000638014">
    <property type="component" value="Unassembled WGS sequence"/>
</dbReference>
<name>A0A8J6QSB3_9GAMM</name>
<feature type="signal peptide" evidence="1">
    <location>
        <begin position="1"/>
        <end position="25"/>
    </location>
</feature>
<accession>A0A8J6QSB3</accession>
<evidence type="ECO:0000256" key="1">
    <source>
        <dbReference type="SAM" id="SignalP"/>
    </source>
</evidence>
<reference evidence="2" key="1">
    <citation type="submission" date="2020-09" db="EMBL/GenBank/DDBJ databases">
        <title>A novel bacterium of genus Neiella, isolated from South China Sea.</title>
        <authorList>
            <person name="Huang H."/>
            <person name="Mo K."/>
            <person name="Hu Y."/>
        </authorList>
    </citation>
    <scope>NUCLEOTIDE SEQUENCE</scope>
    <source>
        <strain evidence="2">HB171785</strain>
    </source>
</reference>
<proteinExistence type="predicted"/>
<feature type="chain" id="PRO_5035235470" evidence="1">
    <location>
        <begin position="26"/>
        <end position="157"/>
    </location>
</feature>